<name>A0A848BWX2_9FIRM</name>
<reference evidence="5 6" key="1">
    <citation type="submission" date="2020-04" db="EMBL/GenBank/DDBJ databases">
        <authorList>
            <person name="Hitch T.C.A."/>
            <person name="Wylensek D."/>
            <person name="Clavel T."/>
        </authorList>
    </citation>
    <scope>NUCLEOTIDE SEQUENCE [LARGE SCALE GENOMIC DNA]</scope>
    <source>
        <strain evidence="5 6">Oil-RF-744-FAT-WT-6-1</strain>
    </source>
</reference>
<dbReference type="OrthoDB" id="9805976at2"/>
<dbReference type="PANTHER" id="PTHR43278:SF2">
    <property type="entry name" value="IRON-SULFUR FLAVOPROTEIN"/>
    <property type="match status" value="1"/>
</dbReference>
<dbReference type="GO" id="GO:0016491">
    <property type="term" value="F:oxidoreductase activity"/>
    <property type="evidence" value="ECO:0007669"/>
    <property type="project" value="InterPro"/>
</dbReference>
<dbReference type="RefSeq" id="WP_113855812.1">
    <property type="nucleotide sequence ID" value="NZ_CP011940.1"/>
</dbReference>
<dbReference type="Gene3D" id="3.40.50.360">
    <property type="match status" value="1"/>
</dbReference>
<organism evidence="5 6">
    <name type="scientific">Megasphaera hexanoica</name>
    <dbReference type="NCBI Taxonomy" id="1675036"/>
    <lineage>
        <taxon>Bacteria</taxon>
        <taxon>Bacillati</taxon>
        <taxon>Bacillota</taxon>
        <taxon>Negativicutes</taxon>
        <taxon>Veillonellales</taxon>
        <taxon>Veillonellaceae</taxon>
        <taxon>Megasphaera</taxon>
    </lineage>
</organism>
<gene>
    <name evidence="4" type="ORF">ACGTZG_04725</name>
    <name evidence="5" type="ORF">HF872_02125</name>
</gene>
<evidence type="ECO:0000259" key="3">
    <source>
        <dbReference type="Pfam" id="PF03358"/>
    </source>
</evidence>
<feature type="domain" description="NADPH-dependent FMN reductase-like" evidence="3">
    <location>
        <begin position="4"/>
        <end position="123"/>
    </location>
</feature>
<sequence>MRKKVLIISSSLRHHSNSEILARETARGVRAAGNEVQYVSLKDKEIRYCLGCMSCIKTEQCVQKDDVAPILADMKEAYAIVFVSPIYYYSISGQLKTLLDRTLPFYERPYSFRDIYLITVSADAAEDTAKRAVVTLEGWIDCFDKARFAGGFNAGGLNDANAIEEHTEWLPKAFALGKQI</sequence>
<dbReference type="SUPFAM" id="SSF52218">
    <property type="entry name" value="Flavoproteins"/>
    <property type="match status" value="1"/>
</dbReference>
<dbReference type="EMBL" id="JABAFG010000003">
    <property type="protein sequence ID" value="NME27429.1"/>
    <property type="molecule type" value="Genomic_DNA"/>
</dbReference>
<dbReference type="EMBL" id="JBIEKR010000003">
    <property type="protein sequence ID" value="MFG6272487.1"/>
    <property type="molecule type" value="Genomic_DNA"/>
</dbReference>
<reference evidence="4 7" key="2">
    <citation type="submission" date="2024-10" db="EMBL/GenBank/DDBJ databases">
        <authorList>
            <person name="Sang B.-I."/>
            <person name="Prabhaharan D."/>
        </authorList>
    </citation>
    <scope>NUCLEOTIDE SEQUENCE [LARGE SCALE GENOMIC DNA]</scope>
    <source>
        <strain evidence="4 7">MH</strain>
    </source>
</reference>
<keyword evidence="2" id="KW-0288">FMN</keyword>
<dbReference type="InterPro" id="IPR029039">
    <property type="entry name" value="Flavoprotein-like_sf"/>
</dbReference>
<dbReference type="Proteomes" id="UP000591071">
    <property type="component" value="Unassembled WGS sequence"/>
</dbReference>
<evidence type="ECO:0000256" key="2">
    <source>
        <dbReference type="ARBA" id="ARBA00022643"/>
    </source>
</evidence>
<dbReference type="KEGG" id="mhw:ACT01_08080"/>
<keyword evidence="1" id="KW-0285">Flavoprotein</keyword>
<dbReference type="Pfam" id="PF03358">
    <property type="entry name" value="FMN_red"/>
    <property type="match status" value="1"/>
</dbReference>
<evidence type="ECO:0000313" key="7">
    <source>
        <dbReference type="Proteomes" id="UP001605989"/>
    </source>
</evidence>
<accession>A0A848BWX2</accession>
<dbReference type="InterPro" id="IPR005025">
    <property type="entry name" value="FMN_Rdtase-like_dom"/>
</dbReference>
<proteinExistence type="predicted"/>
<keyword evidence="7" id="KW-1185">Reference proteome</keyword>
<evidence type="ECO:0000256" key="1">
    <source>
        <dbReference type="ARBA" id="ARBA00022630"/>
    </source>
</evidence>
<dbReference type="PANTHER" id="PTHR43278">
    <property type="entry name" value="NAD(P)H-DEPENDENT FMN-CONTAINING OXIDOREDUCTASE YWQN-RELATED"/>
    <property type="match status" value="1"/>
</dbReference>
<dbReference type="AlphaFoldDB" id="A0A848BWX2"/>
<evidence type="ECO:0000313" key="5">
    <source>
        <dbReference type="EMBL" id="NME27429.1"/>
    </source>
</evidence>
<dbReference type="Proteomes" id="UP001605989">
    <property type="component" value="Unassembled WGS sequence"/>
</dbReference>
<dbReference type="InterPro" id="IPR051796">
    <property type="entry name" value="ISF_SsuE-like"/>
</dbReference>
<comment type="caution">
    <text evidence="5">The sequence shown here is derived from an EMBL/GenBank/DDBJ whole genome shotgun (WGS) entry which is preliminary data.</text>
</comment>
<evidence type="ECO:0000313" key="4">
    <source>
        <dbReference type="EMBL" id="MFG6272487.1"/>
    </source>
</evidence>
<evidence type="ECO:0000313" key="6">
    <source>
        <dbReference type="Proteomes" id="UP000591071"/>
    </source>
</evidence>
<protein>
    <submittedName>
        <fullName evidence="5">Flavodoxin family protein</fullName>
    </submittedName>
</protein>